<evidence type="ECO:0000256" key="5">
    <source>
        <dbReference type="ARBA" id="ARBA00046455"/>
    </source>
</evidence>
<keyword evidence="6" id="KW-0830">Ubiquinone</keyword>
<evidence type="ECO:0000256" key="1">
    <source>
        <dbReference type="ARBA" id="ARBA00038501"/>
    </source>
</evidence>
<dbReference type="GO" id="GO:0044877">
    <property type="term" value="F:protein-containing complex binding"/>
    <property type="evidence" value="ECO:0007669"/>
    <property type="project" value="TreeGrafter"/>
</dbReference>
<organism evidence="6">
    <name type="scientific">Myxobolus squamalis</name>
    <name type="common">Myxosporean</name>
    <dbReference type="NCBI Taxonomy" id="59785"/>
    <lineage>
        <taxon>Eukaryota</taxon>
        <taxon>Metazoa</taxon>
        <taxon>Cnidaria</taxon>
        <taxon>Myxozoa</taxon>
        <taxon>Myxosporea</taxon>
        <taxon>Bivalvulida</taxon>
        <taxon>Platysporina</taxon>
        <taxon>Myxobolidae</taxon>
        <taxon>Myxobolus</taxon>
    </lineage>
</organism>
<dbReference type="InterPro" id="IPR036291">
    <property type="entry name" value="NAD(P)-bd_dom_sf"/>
</dbReference>
<reference evidence="6" key="1">
    <citation type="submission" date="2018-11" db="EMBL/GenBank/DDBJ databases">
        <title>Myxobolus squamalis genome and transcriptome.</title>
        <authorList>
            <person name="Yahalomi D."/>
            <person name="Atkinson S.D."/>
            <person name="Neuhof M."/>
            <person name="Chang E.S."/>
            <person name="Philippe H."/>
            <person name="Cartwright P."/>
            <person name="Bartholomew J.L."/>
            <person name="Huchon D."/>
        </authorList>
    </citation>
    <scope>NUCLEOTIDE SEQUENCE</scope>
    <source>
        <strain evidence="6">71B08</strain>
        <tissue evidence="6">Whole</tissue>
    </source>
</reference>
<dbReference type="EMBL" id="GHBR01001141">
    <property type="protein sequence ID" value="NDJ96489.1"/>
    <property type="molecule type" value="Transcribed_RNA"/>
</dbReference>
<dbReference type="GO" id="GO:0005739">
    <property type="term" value="C:mitochondrion"/>
    <property type="evidence" value="ECO:0007669"/>
    <property type="project" value="TreeGrafter"/>
</dbReference>
<dbReference type="InterPro" id="IPR051207">
    <property type="entry name" value="ComplexI_NDUFA9_subunit"/>
</dbReference>
<comment type="similarity">
    <text evidence="1">Belongs to the complex I NDUFA9 subunit family.</text>
</comment>
<evidence type="ECO:0000256" key="2">
    <source>
        <dbReference type="ARBA" id="ARBA00040720"/>
    </source>
</evidence>
<comment type="subunit">
    <text evidence="5">Complex I is composed of 45 different subunits. This a component of the hydrophobic protein fraction. Interacts with BLOC1S1. Interacts with SLC2A4. Interacts with CLOCK. Interacts with RAB5IF.</text>
</comment>
<dbReference type="AlphaFoldDB" id="A0A6B2G4P7"/>
<evidence type="ECO:0000256" key="3">
    <source>
        <dbReference type="ARBA" id="ARBA00042000"/>
    </source>
</evidence>
<dbReference type="PANTHER" id="PTHR12126:SF11">
    <property type="entry name" value="NADH DEHYDROGENASE [UBIQUINONE] 1 ALPHA SUBCOMPLEX SUBUNIT 9, MITOCHONDRIAL"/>
    <property type="match status" value="1"/>
</dbReference>
<proteinExistence type="inferred from homology"/>
<evidence type="ECO:0000256" key="4">
    <source>
        <dbReference type="ARBA" id="ARBA00043145"/>
    </source>
</evidence>
<dbReference type="SUPFAM" id="SSF51735">
    <property type="entry name" value="NAD(P)-binding Rossmann-fold domains"/>
    <property type="match status" value="1"/>
</dbReference>
<dbReference type="PANTHER" id="PTHR12126">
    <property type="entry name" value="NADH-UBIQUINONE OXIDOREDUCTASE 39 KDA SUBUNIT-RELATED"/>
    <property type="match status" value="1"/>
</dbReference>
<accession>A0A6B2G4P7</accession>
<dbReference type="Gene3D" id="3.40.50.720">
    <property type="entry name" value="NAD(P)-binding Rossmann-like Domain"/>
    <property type="match status" value="1"/>
</dbReference>
<evidence type="ECO:0000313" key="6">
    <source>
        <dbReference type="EMBL" id="NDJ96489.1"/>
    </source>
</evidence>
<protein>
    <recommendedName>
        <fullName evidence="2">NADH dehydrogenase [ubiquinone] 1 alpha subcomplex subunit 9, mitochondrial</fullName>
    </recommendedName>
    <alternativeName>
        <fullName evidence="4">Complex I-39kD</fullName>
    </alternativeName>
    <alternativeName>
        <fullName evidence="3">NADH-ubiquinone oxidoreductase 39 kDa subunit</fullName>
    </alternativeName>
</protein>
<name>A0A6B2G4P7_MYXSQ</name>
<sequence length="105" mass="11771">MEYSDTVVSCLGNQSYPFTAKRSNIDAPTLIARAVSQSPHVKNFVHISCMSQNQKNADIISQTKRVGEKIVRQICPDVVVVRPSSLIGRPDHFAVYVMRIRPFLP</sequence>